<comment type="caution">
    <text evidence="1">The sequence shown here is derived from an EMBL/GenBank/DDBJ whole genome shotgun (WGS) entry which is preliminary data.</text>
</comment>
<protein>
    <submittedName>
        <fullName evidence="1">Uncharacterized protein</fullName>
    </submittedName>
</protein>
<gene>
    <name evidence="1" type="ORF">NLG97_g5641</name>
</gene>
<reference evidence="1" key="1">
    <citation type="submission" date="2022-07" db="EMBL/GenBank/DDBJ databases">
        <title>Genome Sequence of Lecanicillium saksenae.</title>
        <authorList>
            <person name="Buettner E."/>
        </authorList>
    </citation>
    <scope>NUCLEOTIDE SEQUENCE</scope>
    <source>
        <strain evidence="1">VT-O1</strain>
    </source>
</reference>
<accession>A0ACC1QRV5</accession>
<dbReference type="Proteomes" id="UP001148737">
    <property type="component" value="Unassembled WGS sequence"/>
</dbReference>
<name>A0ACC1QRV5_9HYPO</name>
<organism evidence="1 2">
    <name type="scientific">Lecanicillium saksenae</name>
    <dbReference type="NCBI Taxonomy" id="468837"/>
    <lineage>
        <taxon>Eukaryota</taxon>
        <taxon>Fungi</taxon>
        <taxon>Dikarya</taxon>
        <taxon>Ascomycota</taxon>
        <taxon>Pezizomycotina</taxon>
        <taxon>Sordariomycetes</taxon>
        <taxon>Hypocreomycetidae</taxon>
        <taxon>Hypocreales</taxon>
        <taxon>Cordycipitaceae</taxon>
        <taxon>Lecanicillium</taxon>
    </lineage>
</organism>
<evidence type="ECO:0000313" key="1">
    <source>
        <dbReference type="EMBL" id="KAJ3491164.1"/>
    </source>
</evidence>
<dbReference type="EMBL" id="JANAKD010000656">
    <property type="protein sequence ID" value="KAJ3491164.1"/>
    <property type="molecule type" value="Genomic_DNA"/>
</dbReference>
<proteinExistence type="predicted"/>
<sequence length="661" mass="70986">MAEISPVKVRMALIQLYSDPSDIEGNFNRAAEYIRQAAAGGAHIAVLPEYHLADFYAQLKDPAAAVATSASYLKRYQALAKDLKIGIVPGTLLEVKTEGNAASDHFHEQLANSAYFIGPDGSILSRYQKKNLWHPERPHVTADSDSPHRAFDTPWGRVGLLICWDMAFPEATRTLVADGAQIVICASCWLADDGGEGRAVNPECEALFLRNACVSRAFENTCAIVFVNAAAPLGSNDGKDDRGMEFIGQSQAAMPLQGTTYIEHGRSPTHLRGTSQPQLRESRTLFPQPQPRPTAAMFADAGDIVFNVCAFLSTLFVLEWGADTFVKHTAIVATRIGISPVLVALFTAGAEWEEFTVVLGALAQKRASLALGNVVGSAISNILGAFSLGLLCYERGRTIEFDRSSRVYSLILLALTTAVVPIIYYPKTIVWILFGPALIVAFCLYFGLATAAIVQGVLTAPEDSGSDSGSDSSSSSDADEEGSIDSTTALLAGQTNSTPARRHSHGHKLRYHTGYLLFGFFAVCLAGFVLSQAAIHIVDAIEISDVLFSVIIVAIATTLPEKFIAIVSAHMGNSGIMVANCAGSNIFLLSLCCGIVMIASKGELDRGSIELFEVAVLWVSTAVFTLTVWFGARYVRWVGGAMLVSYVAFIILEVTVVHKKS</sequence>
<evidence type="ECO:0000313" key="2">
    <source>
        <dbReference type="Proteomes" id="UP001148737"/>
    </source>
</evidence>
<keyword evidence="2" id="KW-1185">Reference proteome</keyword>